<feature type="domain" description="TssC1 C-terminal" evidence="3">
    <location>
        <begin position="983"/>
        <end position="1093"/>
    </location>
</feature>
<dbReference type="RefSeq" id="WP_272097281.1">
    <property type="nucleotide sequence ID" value="NZ_JAQNDK010000002.1"/>
</dbReference>
<accession>A0ABT5C1F6</accession>
<dbReference type="Pfam" id="PF05591">
    <property type="entry name" value="T6SS_VipA"/>
    <property type="match status" value="1"/>
</dbReference>
<name>A0ABT5C1F6_9BACT</name>
<keyword evidence="5" id="KW-1185">Reference proteome</keyword>
<feature type="domain" description="TssC1 N-terminal" evidence="2">
    <location>
        <begin position="654"/>
        <end position="973"/>
    </location>
</feature>
<proteinExistence type="predicted"/>
<gene>
    <name evidence="4" type="primary">tssC</name>
    <name evidence="4" type="ORF">POL72_21075</name>
</gene>
<comment type="caution">
    <text evidence="4">The sequence shown here is derived from an EMBL/GenBank/DDBJ whole genome shotgun (WGS) entry which is preliminary data.</text>
</comment>
<dbReference type="EMBL" id="JAQNDK010000002">
    <property type="protein sequence ID" value="MDC0680248.1"/>
    <property type="molecule type" value="Genomic_DNA"/>
</dbReference>
<dbReference type="InterPro" id="IPR044031">
    <property type="entry name" value="TssC1_N"/>
</dbReference>
<dbReference type="InterPro" id="IPR044032">
    <property type="entry name" value="TssC1_C"/>
</dbReference>
<evidence type="ECO:0000313" key="5">
    <source>
        <dbReference type="Proteomes" id="UP001217485"/>
    </source>
</evidence>
<reference evidence="4 5" key="1">
    <citation type="submission" date="2023-01" db="EMBL/GenBank/DDBJ databases">
        <title>Minimal conservation of predation-associated metabolite biosynthetic gene clusters underscores biosynthetic potential of Myxococcota including descriptions for ten novel species: Archangium lansinium sp. nov., Myxococcus landrumus sp. nov., Nannocystis bai.</title>
        <authorList>
            <person name="Ahearne A."/>
            <person name="Stevens C."/>
            <person name="Dowd S."/>
        </authorList>
    </citation>
    <scope>NUCLEOTIDE SEQUENCE [LARGE SCALE GENOMIC DNA]</scope>
    <source>
        <strain evidence="4 5">WIWO2</strain>
    </source>
</reference>
<dbReference type="InterPro" id="IPR010269">
    <property type="entry name" value="T6SS_TssC-like"/>
</dbReference>
<dbReference type="Pfam" id="PF18945">
    <property type="entry name" value="VipB_2"/>
    <property type="match status" value="1"/>
</dbReference>
<dbReference type="Proteomes" id="UP001217485">
    <property type="component" value="Unassembled WGS sequence"/>
</dbReference>
<evidence type="ECO:0000256" key="1">
    <source>
        <dbReference type="SAM" id="MobiDB-lite"/>
    </source>
</evidence>
<evidence type="ECO:0000259" key="3">
    <source>
        <dbReference type="Pfam" id="PF18945"/>
    </source>
</evidence>
<evidence type="ECO:0000259" key="2">
    <source>
        <dbReference type="Pfam" id="PF05943"/>
    </source>
</evidence>
<dbReference type="Pfam" id="PF05943">
    <property type="entry name" value="VipB"/>
    <property type="match status" value="1"/>
</dbReference>
<dbReference type="InterPro" id="IPR008312">
    <property type="entry name" value="T6SS_TssB1"/>
</dbReference>
<protein>
    <submittedName>
        <fullName evidence="4">Type VI secretion system contractile sheath large subunit</fullName>
    </submittedName>
</protein>
<feature type="region of interest" description="Disordered" evidence="1">
    <location>
        <begin position="407"/>
        <end position="430"/>
    </location>
</feature>
<organism evidence="4 5">
    <name type="scientific">Sorangium atrum</name>
    <dbReference type="NCBI Taxonomy" id="2995308"/>
    <lineage>
        <taxon>Bacteria</taxon>
        <taxon>Pseudomonadati</taxon>
        <taxon>Myxococcota</taxon>
        <taxon>Polyangia</taxon>
        <taxon>Polyangiales</taxon>
        <taxon>Polyangiaceae</taxon>
        <taxon>Sorangium</taxon>
    </lineage>
</organism>
<dbReference type="PANTHER" id="PTHR35565:SF1">
    <property type="entry name" value="TYPE VI SECRETION SYSTEM CONTRACTILE SHEATH LARGE SUBUNIT"/>
    <property type="match status" value="1"/>
</dbReference>
<dbReference type="PANTHER" id="PTHR35565">
    <property type="entry name" value="CYTOPLASMIC PROTEIN-RELATED"/>
    <property type="match status" value="1"/>
</dbReference>
<evidence type="ECO:0000313" key="4">
    <source>
        <dbReference type="EMBL" id="MDC0680248.1"/>
    </source>
</evidence>
<sequence>MSNQFPYPFPERFRSRLMLRYRTRISGTEAQKKLPFRLLVLGNFTGDHAHAEGEYANRVSHLPSLYDRPIRSYVFGVLGARVDKFMGELLPYVKLEPWLATDLPGTITNLQLTGALPASKASEGTPESVQVKLSGSASFASTEDQNGLCKVAGKLSFGAQVELVADSLPTMIDAGLGGGGKVRGLFTIPARDEPVGVVAGVVETVGKGERAFRTRLYVQKSEQDETKVVATPITMDQWAGLVPDEQKGFAVDAAAAVDRATQQVTDAGAQKTATDALSIDALPDAVKTALGATTLQDAKDAADASVKAAAAAKGAADTAKTATDASATKVTALDGKSGADLDKAAADAEAALQKARDLIDFAKSAGGAAKDAASAAKAAHDALAALIAKGQSATAADATDARTQVRKDVATRAQASAEGVKTSSDALNAAPLSPIPPVVPNGKIPLNAERVLPFDSIAAFNPDTIASNIPELNRLGIISELLGSLKSELRNVPALRDTMRAALENDTSGLLALQAALQPGYQQLAIVKPAAPAAASAGGSSGAPPELQRAVLSAVGSSVGETVDKNGALALVKLQGPAPQNGAPVRYSKVEFRDHDVTVSDGARLMNELAALLLNVDIVTTKPTGPLAPGSKLKLYSGKGANLSELLDVCSKLSAQVDRQLSEYLDDIYHAPGFQELERNWKGLEDLCQYVQQENIVIDFLDVTREELRNDFLDHDSDIFSSALFRKVYIEEYDRYGGEPFATMLGLYEFEDVRGDGADIRWLRTMSKIAASAHCPFLASANSKFIGKDSMQDVADLADLDAVLSNPKYGKWDAFRDEDYAAYIGLILPRYLVRTPWGSTGEPELGNEIAYEETVHPERPGDENNFLWGNPVVLFGKNLIRSYATSEWAQHIRGPKGGGRVDGLTVFSYTRKDDEIVYGTKAIGVDGKEEFLPPVEIVIPDYREYQFARNGLIALVHKKGEAVATFFSAQSVKKGRNFLEDVATKNSFLVTNLAYTYSITIIAHYVKAMVRDYIGSTADGDYIQKSLAEWLSGYVTTVTNPDDLTLRYYPFKATSVTVEPKPGPFGWYKSVISVLPHVQFEGMDVELRLEASLGGK</sequence>
<dbReference type="NCBIfam" id="TIGR03355">
    <property type="entry name" value="VI_chp_2"/>
    <property type="match status" value="1"/>
</dbReference>